<name>A0A8X6FSS2_TRICU</name>
<feature type="compositionally biased region" description="Basic and acidic residues" evidence="1">
    <location>
        <begin position="113"/>
        <end position="130"/>
    </location>
</feature>
<dbReference type="Proteomes" id="UP000887116">
    <property type="component" value="Unassembled WGS sequence"/>
</dbReference>
<feature type="region of interest" description="Disordered" evidence="1">
    <location>
        <begin position="182"/>
        <end position="209"/>
    </location>
</feature>
<gene>
    <name evidence="2" type="primary">AVEN_203232_1</name>
    <name evidence="2" type="ORF">TNCT_135401</name>
</gene>
<keyword evidence="3" id="KW-1185">Reference proteome</keyword>
<reference evidence="2" key="1">
    <citation type="submission" date="2020-07" db="EMBL/GenBank/DDBJ databases">
        <title>Multicomponent nature underlies the extraordinary mechanical properties of spider dragline silk.</title>
        <authorList>
            <person name="Kono N."/>
            <person name="Nakamura H."/>
            <person name="Mori M."/>
            <person name="Yoshida Y."/>
            <person name="Ohtoshi R."/>
            <person name="Malay A.D."/>
            <person name="Moran D.A.P."/>
            <person name="Tomita M."/>
            <person name="Numata K."/>
            <person name="Arakawa K."/>
        </authorList>
    </citation>
    <scope>NUCLEOTIDE SEQUENCE</scope>
</reference>
<sequence>MLGHGWLPSNLKLDVGKDNAYILQCFAFDHQVAYIKKSFTQSFIPYLAMERSIPHIRSIFSNTSSRKKSTSDTQDLCQYDKSPRSKKKTKELPADYYEKHEIVNKSSNSPKKNAFDLGKENVKSKDESRKSNNRNGNYNTYTSKTLTERDMRHLERHLSMKKTIRKQISRNLAQAFLDNPDIFEPEDYKPETHKNDHKLPGLPGDSNIEKPEQNVLDLLKISIEDRDSGHSSPTHDTLDDSDEDEIDEEVKAWKSSSMKHRDSETTGLVDERPKPHNQESEKKSIWKMFSSRNKSKR</sequence>
<feature type="compositionally biased region" description="Polar residues" evidence="1">
    <location>
        <begin position="133"/>
        <end position="145"/>
    </location>
</feature>
<evidence type="ECO:0000313" key="3">
    <source>
        <dbReference type="Proteomes" id="UP000887116"/>
    </source>
</evidence>
<dbReference type="EMBL" id="BMAO01000365">
    <property type="protein sequence ID" value="GFQ66403.1"/>
    <property type="molecule type" value="Genomic_DNA"/>
</dbReference>
<proteinExistence type="predicted"/>
<dbReference type="AlphaFoldDB" id="A0A8X6FSS2"/>
<feature type="region of interest" description="Disordered" evidence="1">
    <location>
        <begin position="63"/>
        <end position="147"/>
    </location>
</feature>
<comment type="caution">
    <text evidence="2">The sequence shown here is derived from an EMBL/GenBank/DDBJ whole genome shotgun (WGS) entry which is preliminary data.</text>
</comment>
<feature type="region of interest" description="Disordered" evidence="1">
    <location>
        <begin position="224"/>
        <end position="297"/>
    </location>
</feature>
<accession>A0A8X6FSS2</accession>
<evidence type="ECO:0000256" key="1">
    <source>
        <dbReference type="SAM" id="MobiDB-lite"/>
    </source>
</evidence>
<feature type="compositionally biased region" description="Basic and acidic residues" evidence="1">
    <location>
        <begin position="186"/>
        <end position="199"/>
    </location>
</feature>
<dbReference type="OrthoDB" id="6417212at2759"/>
<feature type="compositionally biased region" description="Basic and acidic residues" evidence="1">
    <location>
        <begin position="259"/>
        <end position="284"/>
    </location>
</feature>
<feature type="compositionally biased region" description="Acidic residues" evidence="1">
    <location>
        <begin position="239"/>
        <end position="248"/>
    </location>
</feature>
<organism evidence="2 3">
    <name type="scientific">Trichonephila clavata</name>
    <name type="common">Joro spider</name>
    <name type="synonym">Nephila clavata</name>
    <dbReference type="NCBI Taxonomy" id="2740835"/>
    <lineage>
        <taxon>Eukaryota</taxon>
        <taxon>Metazoa</taxon>
        <taxon>Ecdysozoa</taxon>
        <taxon>Arthropoda</taxon>
        <taxon>Chelicerata</taxon>
        <taxon>Arachnida</taxon>
        <taxon>Araneae</taxon>
        <taxon>Araneomorphae</taxon>
        <taxon>Entelegynae</taxon>
        <taxon>Araneoidea</taxon>
        <taxon>Nephilidae</taxon>
        <taxon>Trichonephila</taxon>
    </lineage>
</organism>
<evidence type="ECO:0000313" key="2">
    <source>
        <dbReference type="EMBL" id="GFQ66403.1"/>
    </source>
</evidence>
<protein>
    <submittedName>
        <fullName evidence="2">Uncharacterized protein</fullName>
    </submittedName>
</protein>
<feature type="compositionally biased region" description="Basic and acidic residues" evidence="1">
    <location>
        <begin position="90"/>
        <end position="103"/>
    </location>
</feature>